<dbReference type="EMBL" id="JAAIUW010000006">
    <property type="protein sequence ID" value="KAF7826135.1"/>
    <property type="molecule type" value="Genomic_DNA"/>
</dbReference>
<dbReference type="Proteomes" id="UP000634136">
    <property type="component" value="Unassembled WGS sequence"/>
</dbReference>
<evidence type="ECO:0000313" key="1">
    <source>
        <dbReference type="EMBL" id="KAF7826135.1"/>
    </source>
</evidence>
<proteinExistence type="predicted"/>
<accession>A0A834TTM2</accession>
<keyword evidence="2" id="KW-1185">Reference proteome</keyword>
<dbReference type="AlphaFoldDB" id="A0A834TTM2"/>
<name>A0A834TTM2_9FABA</name>
<protein>
    <submittedName>
        <fullName evidence="1">Uncharacterized protein</fullName>
    </submittedName>
</protein>
<organism evidence="1 2">
    <name type="scientific">Senna tora</name>
    <dbReference type="NCBI Taxonomy" id="362788"/>
    <lineage>
        <taxon>Eukaryota</taxon>
        <taxon>Viridiplantae</taxon>
        <taxon>Streptophyta</taxon>
        <taxon>Embryophyta</taxon>
        <taxon>Tracheophyta</taxon>
        <taxon>Spermatophyta</taxon>
        <taxon>Magnoliopsida</taxon>
        <taxon>eudicotyledons</taxon>
        <taxon>Gunneridae</taxon>
        <taxon>Pentapetalae</taxon>
        <taxon>rosids</taxon>
        <taxon>fabids</taxon>
        <taxon>Fabales</taxon>
        <taxon>Fabaceae</taxon>
        <taxon>Caesalpinioideae</taxon>
        <taxon>Cassia clade</taxon>
        <taxon>Senna</taxon>
    </lineage>
</organism>
<reference evidence="1" key="1">
    <citation type="submission" date="2020-09" db="EMBL/GenBank/DDBJ databases">
        <title>Genome-Enabled Discovery of Anthraquinone Biosynthesis in Senna tora.</title>
        <authorList>
            <person name="Kang S.-H."/>
            <person name="Pandey R.P."/>
            <person name="Lee C.-M."/>
            <person name="Sim J.-S."/>
            <person name="Jeong J.-T."/>
            <person name="Choi B.-S."/>
            <person name="Jung M."/>
            <person name="Ginzburg D."/>
            <person name="Zhao K."/>
            <person name="Won S.Y."/>
            <person name="Oh T.-J."/>
            <person name="Yu Y."/>
            <person name="Kim N.-H."/>
            <person name="Lee O.R."/>
            <person name="Lee T.-H."/>
            <person name="Bashyal P."/>
            <person name="Kim T.-S."/>
            <person name="Lee W.-H."/>
            <person name="Kawkins C."/>
            <person name="Kim C.-K."/>
            <person name="Kim J.S."/>
            <person name="Ahn B.O."/>
            <person name="Rhee S.Y."/>
            <person name="Sohng J.K."/>
        </authorList>
    </citation>
    <scope>NUCLEOTIDE SEQUENCE</scope>
    <source>
        <tissue evidence="1">Leaf</tissue>
    </source>
</reference>
<gene>
    <name evidence="1" type="ORF">G2W53_017299</name>
</gene>
<comment type="caution">
    <text evidence="1">The sequence shown here is derived from an EMBL/GenBank/DDBJ whole genome shotgun (WGS) entry which is preliminary data.</text>
</comment>
<evidence type="ECO:0000313" key="2">
    <source>
        <dbReference type="Proteomes" id="UP000634136"/>
    </source>
</evidence>
<sequence length="33" mass="3695">MASAIIDGPAQQPPHPLRIYGVRVRHPPYTTRV</sequence>
<dbReference type="OrthoDB" id="10416877at2759"/>